<dbReference type="Pfam" id="PF01268">
    <property type="entry name" value="FTHFS"/>
    <property type="match status" value="1"/>
</dbReference>
<evidence type="ECO:0000313" key="9">
    <source>
        <dbReference type="EMBL" id="TPH12878.1"/>
    </source>
</evidence>
<keyword evidence="3 8" id="KW-0436">Ligase</keyword>
<organism evidence="9 10">
    <name type="scientific">Litorilituus lipolyticus</name>
    <dbReference type="NCBI Taxonomy" id="2491017"/>
    <lineage>
        <taxon>Bacteria</taxon>
        <taxon>Pseudomonadati</taxon>
        <taxon>Pseudomonadota</taxon>
        <taxon>Gammaproteobacteria</taxon>
        <taxon>Alteromonadales</taxon>
        <taxon>Colwelliaceae</taxon>
        <taxon>Litorilituus</taxon>
    </lineage>
</organism>
<accession>A0A502KMJ2</accession>
<keyword evidence="4 8" id="KW-0547">Nucleotide-binding</keyword>
<dbReference type="HAMAP" id="MF_01543">
    <property type="entry name" value="FTHFS"/>
    <property type="match status" value="1"/>
</dbReference>
<evidence type="ECO:0000256" key="1">
    <source>
        <dbReference type="ARBA" id="ARBA00004777"/>
    </source>
</evidence>
<proteinExistence type="inferred from homology"/>
<dbReference type="Gene3D" id="3.10.410.10">
    <property type="entry name" value="Formyltetrahydrofolate synthetase, domain 3"/>
    <property type="match status" value="1"/>
</dbReference>
<sequence>MATDVEIAQQFTPKPITEISDNLGIAPEHVLPYGRDVAKIDLNSLKQPNDKQGKLILVSATTPTPSGEGKTTTTIGLGQAFTQLNESVCLALREPSLGPCLGMKGGATGGGYSQIMPGDKINLHFTGDFHAITSANNLLSAAIDNHIYQGNALSIDPRQIVWRRVMDMNDRSLRKIVLGLGGKMQGIPREGGFDITAASEVMAMLCLADDANDLKARLDRTLIGYTYEGKPVHAKDLNITGAMMALLRDALQPNLVQSFEGTPAFVHGGPFANIAHGCNSVIATRMAMHHADWAITEAGFGFDLGAEKFFDIKCRIAEIDPDAVVLVTTVRALKMHGGKDKKDLETEDLSAVAKGLENLDKHIESVELFNKHPVVALNRFATDSDAEIALIKARCEEHGVSFAETTHHANGGKGAIELAKAVMESVEKSKPYQPLYDLDLTVVEKVRKVSRAMYGATDVAFSKQAEKDLKHVEQLGLTHLPICIAKAPSSLSDDPTLHGRPRDFEVTVSSIQINEGAGFLVVLTGNIMRMPGLPKKPAANDIKLLENGIIEGLE</sequence>
<comment type="caution">
    <text evidence="9">The sequence shown here is derived from an EMBL/GenBank/DDBJ whole genome shotgun (WGS) entry which is preliminary data.</text>
</comment>
<name>A0A502KMJ2_9GAMM</name>
<gene>
    <name evidence="8" type="primary">fhs</name>
    <name evidence="9" type="ORF">EPA86_15820</name>
</gene>
<dbReference type="GO" id="GO:0004329">
    <property type="term" value="F:formate-tetrahydrofolate ligase activity"/>
    <property type="evidence" value="ECO:0007669"/>
    <property type="project" value="UniProtKB-UniRule"/>
</dbReference>
<evidence type="ECO:0000256" key="8">
    <source>
        <dbReference type="HAMAP-Rule" id="MF_01543"/>
    </source>
</evidence>
<dbReference type="Proteomes" id="UP000315303">
    <property type="component" value="Unassembled WGS sequence"/>
</dbReference>
<keyword evidence="10" id="KW-1185">Reference proteome</keyword>
<dbReference type="AlphaFoldDB" id="A0A502KMJ2"/>
<protein>
    <recommendedName>
        <fullName evidence="8">Formate--tetrahydrofolate ligase</fullName>
        <ecNumber evidence="8">6.3.4.3</ecNumber>
    </recommendedName>
    <alternativeName>
        <fullName evidence="8">Formyltetrahydrofolate synthetase</fullName>
        <shortName evidence="8">FHS</shortName>
        <shortName evidence="8">FTHFS</shortName>
    </alternativeName>
</protein>
<evidence type="ECO:0000256" key="2">
    <source>
        <dbReference type="ARBA" id="ARBA00022563"/>
    </source>
</evidence>
<evidence type="ECO:0000256" key="7">
    <source>
        <dbReference type="ARBA" id="ARBA00061363"/>
    </source>
</evidence>
<dbReference type="OrthoDB" id="9761733at2"/>
<dbReference type="GO" id="GO:0035999">
    <property type="term" value="P:tetrahydrofolate interconversion"/>
    <property type="evidence" value="ECO:0007669"/>
    <property type="project" value="UniProtKB-UniRule"/>
</dbReference>
<evidence type="ECO:0000256" key="3">
    <source>
        <dbReference type="ARBA" id="ARBA00022598"/>
    </source>
</evidence>
<dbReference type="FunFam" id="3.30.1510.10:FF:000001">
    <property type="entry name" value="Formate--tetrahydrofolate ligase"/>
    <property type="match status" value="1"/>
</dbReference>
<evidence type="ECO:0000256" key="5">
    <source>
        <dbReference type="ARBA" id="ARBA00022840"/>
    </source>
</evidence>
<dbReference type="SUPFAM" id="SSF52540">
    <property type="entry name" value="P-loop containing nucleoside triphosphate hydrolases"/>
    <property type="match status" value="1"/>
</dbReference>
<dbReference type="RefSeq" id="WP_140605326.1">
    <property type="nucleotide sequence ID" value="NZ_SAWY01000038.1"/>
</dbReference>
<reference evidence="9 10" key="1">
    <citation type="submission" date="2019-01" db="EMBL/GenBank/DDBJ databases">
        <title>Litorilituus lipolytica sp. nov., isolated from intertidal sand of the Yellow Sea in China.</title>
        <authorList>
            <person name="Liu A."/>
        </authorList>
    </citation>
    <scope>NUCLEOTIDE SEQUENCE [LARGE SCALE GENOMIC DNA]</scope>
    <source>
        <strain evidence="9 10">RZ04</strain>
    </source>
</reference>
<dbReference type="EC" id="6.3.4.3" evidence="8"/>
<evidence type="ECO:0000256" key="6">
    <source>
        <dbReference type="ARBA" id="ARBA00049033"/>
    </source>
</evidence>
<dbReference type="InterPro" id="IPR020628">
    <property type="entry name" value="Formate_THF_ligase_CS"/>
</dbReference>
<dbReference type="Gene3D" id="3.40.50.300">
    <property type="entry name" value="P-loop containing nucleotide triphosphate hydrolases"/>
    <property type="match status" value="1"/>
</dbReference>
<evidence type="ECO:0000313" key="10">
    <source>
        <dbReference type="Proteomes" id="UP000315303"/>
    </source>
</evidence>
<dbReference type="Gene3D" id="3.30.1510.10">
    <property type="entry name" value="Domain 2, N(10)-formyltetrahydrofolate synthetase"/>
    <property type="match status" value="1"/>
</dbReference>
<comment type="similarity">
    <text evidence="7 8">Belongs to the formate--tetrahydrofolate ligase family.</text>
</comment>
<comment type="pathway">
    <text evidence="1 8">One-carbon metabolism; tetrahydrofolate interconversion.</text>
</comment>
<dbReference type="InterPro" id="IPR027417">
    <property type="entry name" value="P-loop_NTPase"/>
</dbReference>
<dbReference type="EMBL" id="SAWY01000038">
    <property type="protein sequence ID" value="TPH12878.1"/>
    <property type="molecule type" value="Genomic_DNA"/>
</dbReference>
<keyword evidence="2 8" id="KW-0554">One-carbon metabolism</keyword>
<dbReference type="NCBIfam" id="NF010030">
    <property type="entry name" value="PRK13505.1"/>
    <property type="match status" value="1"/>
</dbReference>
<dbReference type="UniPathway" id="UPA00193"/>
<comment type="catalytic activity">
    <reaction evidence="6 8">
        <text>(6S)-5,6,7,8-tetrahydrofolate + formate + ATP = (6R)-10-formyltetrahydrofolate + ADP + phosphate</text>
        <dbReference type="Rhea" id="RHEA:20221"/>
        <dbReference type="ChEBI" id="CHEBI:15740"/>
        <dbReference type="ChEBI" id="CHEBI:30616"/>
        <dbReference type="ChEBI" id="CHEBI:43474"/>
        <dbReference type="ChEBI" id="CHEBI:57453"/>
        <dbReference type="ChEBI" id="CHEBI:195366"/>
        <dbReference type="ChEBI" id="CHEBI:456216"/>
        <dbReference type="EC" id="6.3.4.3"/>
    </reaction>
</comment>
<dbReference type="GO" id="GO:0005524">
    <property type="term" value="F:ATP binding"/>
    <property type="evidence" value="ECO:0007669"/>
    <property type="project" value="UniProtKB-UniRule"/>
</dbReference>
<feature type="binding site" evidence="8">
    <location>
        <begin position="64"/>
        <end position="71"/>
    </location>
    <ligand>
        <name>ATP</name>
        <dbReference type="ChEBI" id="CHEBI:30616"/>
    </ligand>
</feature>
<dbReference type="PROSITE" id="PS00721">
    <property type="entry name" value="FTHFS_1"/>
    <property type="match status" value="1"/>
</dbReference>
<dbReference type="CDD" id="cd00477">
    <property type="entry name" value="FTHFS"/>
    <property type="match status" value="1"/>
</dbReference>
<evidence type="ECO:0000256" key="4">
    <source>
        <dbReference type="ARBA" id="ARBA00022741"/>
    </source>
</evidence>
<keyword evidence="5 8" id="KW-0067">ATP-binding</keyword>
<dbReference type="InterPro" id="IPR000559">
    <property type="entry name" value="Formate_THF_ligase"/>
</dbReference>